<dbReference type="SUPFAM" id="SSF52540">
    <property type="entry name" value="P-loop containing nucleoside triphosphate hydrolases"/>
    <property type="match status" value="1"/>
</dbReference>
<evidence type="ECO:0000256" key="3">
    <source>
        <dbReference type="ARBA" id="ARBA00022741"/>
    </source>
</evidence>
<evidence type="ECO:0000259" key="10">
    <source>
        <dbReference type="Pfam" id="PF23598"/>
    </source>
</evidence>
<feature type="domain" description="Disease resistance N-terminal" evidence="8">
    <location>
        <begin position="27"/>
        <end position="109"/>
    </location>
</feature>
<keyword evidence="6" id="KW-0175">Coiled coil</keyword>
<dbReference type="AlphaFoldDB" id="A0AA38WFG4"/>
<dbReference type="Gene3D" id="1.10.8.430">
    <property type="entry name" value="Helical domain of apoptotic protease-activating factors"/>
    <property type="match status" value="1"/>
</dbReference>
<accession>A0AA38WFG4</accession>
<dbReference type="PANTHER" id="PTHR36766:SF47">
    <property type="entry name" value="NB-ARC DOMAIN-CONTAINING PROTEIN"/>
    <property type="match status" value="1"/>
</dbReference>
<proteinExistence type="predicted"/>
<dbReference type="PRINTS" id="PR00364">
    <property type="entry name" value="DISEASERSIST"/>
</dbReference>
<evidence type="ECO:0000256" key="5">
    <source>
        <dbReference type="ARBA" id="ARBA00022840"/>
    </source>
</evidence>
<dbReference type="GO" id="GO:0051707">
    <property type="term" value="P:response to other organism"/>
    <property type="evidence" value="ECO:0007669"/>
    <property type="project" value="UniProtKB-ARBA"/>
</dbReference>
<dbReference type="InterPro" id="IPR058922">
    <property type="entry name" value="WHD_DRP"/>
</dbReference>
<organism evidence="11 12">
    <name type="scientific">Centaurea solstitialis</name>
    <name type="common">yellow star-thistle</name>
    <dbReference type="NCBI Taxonomy" id="347529"/>
    <lineage>
        <taxon>Eukaryota</taxon>
        <taxon>Viridiplantae</taxon>
        <taxon>Streptophyta</taxon>
        <taxon>Embryophyta</taxon>
        <taxon>Tracheophyta</taxon>
        <taxon>Spermatophyta</taxon>
        <taxon>Magnoliopsida</taxon>
        <taxon>eudicotyledons</taxon>
        <taxon>Gunneridae</taxon>
        <taxon>Pentapetalae</taxon>
        <taxon>asterids</taxon>
        <taxon>campanulids</taxon>
        <taxon>Asterales</taxon>
        <taxon>Asteraceae</taxon>
        <taxon>Carduoideae</taxon>
        <taxon>Cardueae</taxon>
        <taxon>Centaureinae</taxon>
        <taxon>Centaurea</taxon>
    </lineage>
</organism>
<evidence type="ECO:0000259" key="9">
    <source>
        <dbReference type="Pfam" id="PF23559"/>
    </source>
</evidence>
<evidence type="ECO:0000313" key="12">
    <source>
        <dbReference type="Proteomes" id="UP001172457"/>
    </source>
</evidence>
<evidence type="ECO:0000256" key="6">
    <source>
        <dbReference type="SAM" id="Coils"/>
    </source>
</evidence>
<dbReference type="InterPro" id="IPR038005">
    <property type="entry name" value="RX-like_CC"/>
</dbReference>
<keyword evidence="1" id="KW-0433">Leucine-rich repeat</keyword>
<dbReference type="InterPro" id="IPR041118">
    <property type="entry name" value="Rx_N"/>
</dbReference>
<name>A0AA38WFG4_9ASTR</name>
<protein>
    <recommendedName>
        <fullName evidence="13">Disease resistance protein</fullName>
    </recommendedName>
</protein>
<evidence type="ECO:0000313" key="11">
    <source>
        <dbReference type="EMBL" id="KAJ9559297.1"/>
    </source>
</evidence>
<comment type="caution">
    <text evidence="11">The sequence shown here is derived from an EMBL/GenBank/DDBJ whole genome shotgun (WGS) entry which is preliminary data.</text>
</comment>
<evidence type="ECO:0000259" key="8">
    <source>
        <dbReference type="Pfam" id="PF18052"/>
    </source>
</evidence>
<dbReference type="Pfam" id="PF00931">
    <property type="entry name" value="NB-ARC"/>
    <property type="match status" value="1"/>
</dbReference>
<feature type="coiled-coil region" evidence="6">
    <location>
        <begin position="46"/>
        <end position="80"/>
    </location>
</feature>
<dbReference type="Pfam" id="PF18052">
    <property type="entry name" value="Rx_N"/>
    <property type="match status" value="1"/>
</dbReference>
<dbReference type="Gene3D" id="1.20.5.4130">
    <property type="match status" value="1"/>
</dbReference>
<dbReference type="GO" id="GO:0005524">
    <property type="term" value="F:ATP binding"/>
    <property type="evidence" value="ECO:0007669"/>
    <property type="project" value="UniProtKB-KW"/>
</dbReference>
<reference evidence="11" key="1">
    <citation type="submission" date="2023-03" db="EMBL/GenBank/DDBJ databases">
        <title>Chromosome-scale reference genome and RAD-based genetic map of yellow starthistle (Centaurea solstitialis) reveal putative structural variation and QTLs associated with invader traits.</title>
        <authorList>
            <person name="Reatini B."/>
            <person name="Cang F.A."/>
            <person name="Jiang Q."/>
            <person name="Mckibben M.T.W."/>
            <person name="Barker M.S."/>
            <person name="Rieseberg L.H."/>
            <person name="Dlugosch K.M."/>
        </authorList>
    </citation>
    <scope>NUCLEOTIDE SEQUENCE</scope>
    <source>
        <strain evidence="11">CAN-66</strain>
        <tissue evidence="11">Leaf</tissue>
    </source>
</reference>
<evidence type="ECO:0000256" key="1">
    <source>
        <dbReference type="ARBA" id="ARBA00022614"/>
    </source>
</evidence>
<gene>
    <name evidence="11" type="ORF">OSB04_013911</name>
</gene>
<keyword evidence="4" id="KW-0611">Plant defense</keyword>
<keyword evidence="2" id="KW-0677">Repeat</keyword>
<dbReference type="InterPro" id="IPR042197">
    <property type="entry name" value="Apaf_helical"/>
</dbReference>
<evidence type="ECO:0008006" key="13">
    <source>
        <dbReference type="Google" id="ProtNLM"/>
    </source>
</evidence>
<evidence type="ECO:0000256" key="4">
    <source>
        <dbReference type="ARBA" id="ARBA00022821"/>
    </source>
</evidence>
<dbReference type="GO" id="GO:0006952">
    <property type="term" value="P:defense response"/>
    <property type="evidence" value="ECO:0007669"/>
    <property type="project" value="UniProtKB-KW"/>
</dbReference>
<dbReference type="Gene3D" id="3.40.50.300">
    <property type="entry name" value="P-loop containing nucleotide triphosphate hydrolases"/>
    <property type="match status" value="1"/>
</dbReference>
<dbReference type="InterPro" id="IPR055414">
    <property type="entry name" value="LRR_R13L4/SHOC2-like"/>
</dbReference>
<evidence type="ECO:0000259" key="7">
    <source>
        <dbReference type="Pfam" id="PF00931"/>
    </source>
</evidence>
<dbReference type="SUPFAM" id="SSF52058">
    <property type="entry name" value="L domain-like"/>
    <property type="match status" value="1"/>
</dbReference>
<dbReference type="GO" id="GO:0043531">
    <property type="term" value="F:ADP binding"/>
    <property type="evidence" value="ECO:0007669"/>
    <property type="project" value="InterPro"/>
</dbReference>
<dbReference type="InterPro" id="IPR002182">
    <property type="entry name" value="NB-ARC"/>
</dbReference>
<keyword evidence="5" id="KW-0067">ATP-binding</keyword>
<dbReference type="InterPro" id="IPR032675">
    <property type="entry name" value="LRR_dom_sf"/>
</dbReference>
<dbReference type="InterPro" id="IPR027417">
    <property type="entry name" value="P-loop_NTPase"/>
</dbReference>
<dbReference type="Gene3D" id="3.80.10.10">
    <property type="entry name" value="Ribonuclease Inhibitor"/>
    <property type="match status" value="2"/>
</dbReference>
<dbReference type="CDD" id="cd14798">
    <property type="entry name" value="RX-CC_like"/>
    <property type="match status" value="1"/>
</dbReference>
<feature type="domain" description="Disease resistance protein winged helix" evidence="9">
    <location>
        <begin position="459"/>
        <end position="522"/>
    </location>
</feature>
<keyword evidence="3" id="KW-0547">Nucleotide-binding</keyword>
<evidence type="ECO:0000256" key="2">
    <source>
        <dbReference type="ARBA" id="ARBA00022737"/>
    </source>
</evidence>
<dbReference type="Pfam" id="PF23598">
    <property type="entry name" value="LRR_14"/>
    <property type="match status" value="1"/>
</dbReference>
<dbReference type="Proteomes" id="UP001172457">
    <property type="component" value="Chromosome 3"/>
</dbReference>
<dbReference type="PANTHER" id="PTHR36766">
    <property type="entry name" value="PLANT BROAD-SPECTRUM MILDEW RESISTANCE PROTEIN RPW8"/>
    <property type="match status" value="1"/>
</dbReference>
<sequence>MGQEIPVLSHATPNMRQIMADAAVSFIVSDALWKLTSSTIQKYRLLHGVEDDVAALRNTLEQIQAVLEDAEVKQKKQKAVETWLKSLRSASLELENVLDEVSIEAMQQRLRLLIQRGIIYRVRAFFSSNYNQLRFRIKIIRKVKDIRRRLDSIAANRSNFNLSQATISVDARVGGDRKSVETSSLVHLSKTYGRDAEIEMITQKICNKDIARHHADDVRVYAIWGMGGVGKTTLAQLVYNHEKVATYFWLKCWVYVSAEFEIEKLTKGIIESIDGCRCELSQLDTMQVYLQKILFNKKFLIVFDDVWIDDWRKWEVLSKPLSCGVKGSIVMVTTRSKEISRMVARVPESIHKVGCLSEEDSWSLFKKLAFGVGREGEEDIRELEPIGKEMVKKCKGLPLAVKALGNVMWSKNSAVEWQRVKESDLWGLQGDEVQILPALELSYHNLPLHMKRCFAYCCLFPKGNEMAKDLLIHLWVTNGFIPSDGIADLYIIGEQIFSSLCQRSFFEDGGICKMHDMMHDLAQYAMRHDCSIIRPGKELIIPHEVLHLSSSCPEFVLSVDDSEKLRSVRSILIFAHEYKGNVSQIFEHKYLRVLHFIGVGGTKLPESIGKLKNLRYLNLSGSTIHFLPESIIYLQNLEVLILDSCMDLCWLPNGMRYLKNLHCLDISNCYSLLCMPVGIQELVSLRRLSNFIIHEGGTKIGELGDLNLLGCELKIQNLDYVQGFQDARSAKLSCKSNLISLVISWENWARVSTPEWEYYISRRQHSSSETVGSVLEGLEPNSNLKKLEIRDYPGEKISPSWMINLKSLVSIKFHNSDKCNHISALGRLPALKSVDINGMQNLRRLHDEDYTISADDILFPSLEILHIASCLNFISLPSNLPKLKQLTIKFCPALRSLPDGLQCLRELTRLEISRCEDLVRRCEKETGEDWPKISHVPDIHLS</sequence>
<feature type="domain" description="NB-ARC" evidence="7">
    <location>
        <begin position="215"/>
        <end position="370"/>
    </location>
</feature>
<dbReference type="EMBL" id="JARYMX010000003">
    <property type="protein sequence ID" value="KAJ9559297.1"/>
    <property type="molecule type" value="Genomic_DNA"/>
</dbReference>
<dbReference type="Pfam" id="PF23559">
    <property type="entry name" value="WHD_DRP"/>
    <property type="match status" value="1"/>
</dbReference>
<feature type="domain" description="Disease resistance R13L4/SHOC-2-like LRR" evidence="10">
    <location>
        <begin position="568"/>
        <end position="917"/>
    </location>
</feature>
<keyword evidence="12" id="KW-1185">Reference proteome</keyword>